<comment type="caution">
    <text evidence="14">The sequence shown here is derived from an EMBL/GenBank/DDBJ whole genome shotgun (WGS) entry which is preliminary data.</text>
</comment>
<keyword evidence="4" id="KW-0813">Transport</keyword>
<dbReference type="Gene3D" id="3.30.460.20">
    <property type="entry name" value="CorA soluble domain-like"/>
    <property type="match status" value="1"/>
</dbReference>
<dbReference type="AlphaFoldDB" id="A0A947CZB5"/>
<dbReference type="GO" id="GO:0015099">
    <property type="term" value="F:nickel cation transmembrane transporter activity"/>
    <property type="evidence" value="ECO:0007669"/>
    <property type="project" value="TreeGrafter"/>
</dbReference>
<evidence type="ECO:0000256" key="4">
    <source>
        <dbReference type="ARBA" id="ARBA00022448"/>
    </source>
</evidence>
<evidence type="ECO:0000256" key="8">
    <source>
        <dbReference type="ARBA" id="ARBA00022842"/>
    </source>
</evidence>
<keyword evidence="11 13" id="KW-0472">Membrane</keyword>
<dbReference type="RefSeq" id="WP_261966750.1">
    <property type="nucleotide sequence ID" value="NZ_JAHHZF010000001.1"/>
</dbReference>
<keyword evidence="10" id="KW-0406">Ion transport</keyword>
<keyword evidence="15" id="KW-1185">Reference proteome</keyword>
<dbReference type="Gene3D" id="1.20.58.340">
    <property type="entry name" value="Magnesium transport protein CorA, transmembrane region"/>
    <property type="match status" value="2"/>
</dbReference>
<evidence type="ECO:0000256" key="6">
    <source>
        <dbReference type="ARBA" id="ARBA00022519"/>
    </source>
</evidence>
<feature type="transmembrane region" description="Helical" evidence="13">
    <location>
        <begin position="302"/>
        <end position="322"/>
    </location>
</feature>
<organism evidence="14 15">
    <name type="scientific">Prosthecodimorpha staleyi</name>
    <dbReference type="NCBI Taxonomy" id="2840188"/>
    <lineage>
        <taxon>Bacteria</taxon>
        <taxon>Pseudomonadati</taxon>
        <taxon>Pseudomonadota</taxon>
        <taxon>Alphaproteobacteria</taxon>
        <taxon>Hyphomicrobiales</taxon>
        <taxon>Ancalomicrobiaceae</taxon>
        <taxon>Prosthecodimorpha</taxon>
    </lineage>
</organism>
<comment type="catalytic activity">
    <reaction evidence="12">
        <text>Mg(2+)(in) = Mg(2+)(out)</text>
        <dbReference type="Rhea" id="RHEA:29827"/>
        <dbReference type="ChEBI" id="CHEBI:18420"/>
    </reaction>
</comment>
<dbReference type="EMBL" id="JAHHZF010000001">
    <property type="protein sequence ID" value="MBT9288060.1"/>
    <property type="molecule type" value="Genomic_DNA"/>
</dbReference>
<evidence type="ECO:0000256" key="2">
    <source>
        <dbReference type="ARBA" id="ARBA00009765"/>
    </source>
</evidence>
<dbReference type="InterPro" id="IPR002523">
    <property type="entry name" value="MgTranspt_CorA/ZnTranspt_ZntB"/>
</dbReference>
<dbReference type="GO" id="GO:0005886">
    <property type="term" value="C:plasma membrane"/>
    <property type="evidence" value="ECO:0007669"/>
    <property type="project" value="UniProtKB-SubCell"/>
</dbReference>
<feature type="transmembrane region" description="Helical" evidence="13">
    <location>
        <begin position="270"/>
        <end position="290"/>
    </location>
</feature>
<evidence type="ECO:0000256" key="12">
    <source>
        <dbReference type="ARBA" id="ARBA00034269"/>
    </source>
</evidence>
<keyword evidence="6" id="KW-0997">Cell inner membrane</keyword>
<dbReference type="GO" id="GO:0015087">
    <property type="term" value="F:cobalt ion transmembrane transporter activity"/>
    <property type="evidence" value="ECO:0007669"/>
    <property type="project" value="TreeGrafter"/>
</dbReference>
<name>A0A947CZB5_9HYPH</name>
<comment type="similarity">
    <text evidence="2">Belongs to the CorA metal ion transporter (MIT) (TC 1.A.35) family.</text>
</comment>
<accession>A0A947CZB5</accession>
<reference evidence="14 15" key="1">
    <citation type="submission" date="2021-06" db="EMBL/GenBank/DDBJ databases">
        <authorList>
            <person name="Grouzdev D.S."/>
            <person name="Koziaeva V."/>
        </authorList>
    </citation>
    <scope>NUCLEOTIDE SEQUENCE [LARGE SCALE GENOMIC DNA]</scope>
    <source>
        <strain evidence="14 15">22</strain>
    </source>
</reference>
<dbReference type="InterPro" id="IPR045863">
    <property type="entry name" value="CorA_TM1_TM2"/>
</dbReference>
<dbReference type="CDD" id="cd12837">
    <property type="entry name" value="EcCorA-like_u1"/>
    <property type="match status" value="1"/>
</dbReference>
<dbReference type="SUPFAM" id="SSF143865">
    <property type="entry name" value="CorA soluble domain-like"/>
    <property type="match status" value="1"/>
</dbReference>
<protein>
    <recommendedName>
        <fullName evidence="3">Magnesium transport protein CorA</fullName>
    </recommendedName>
</protein>
<dbReference type="InterPro" id="IPR050829">
    <property type="entry name" value="CorA_MIT"/>
</dbReference>
<dbReference type="InterPro" id="IPR045861">
    <property type="entry name" value="CorA_cytoplasmic_dom"/>
</dbReference>
<evidence type="ECO:0000313" key="14">
    <source>
        <dbReference type="EMBL" id="MBT9288060.1"/>
    </source>
</evidence>
<keyword evidence="8" id="KW-0460">Magnesium</keyword>
<dbReference type="Proteomes" id="UP000766595">
    <property type="component" value="Unassembled WGS sequence"/>
</dbReference>
<keyword evidence="7 13" id="KW-0812">Transmembrane</keyword>
<dbReference type="PANTHER" id="PTHR47685">
    <property type="entry name" value="MAGNESIUM TRANSPORT PROTEIN CORA"/>
    <property type="match status" value="1"/>
</dbReference>
<dbReference type="GO" id="GO:0015095">
    <property type="term" value="F:magnesium ion transmembrane transporter activity"/>
    <property type="evidence" value="ECO:0007669"/>
    <property type="project" value="TreeGrafter"/>
</dbReference>
<dbReference type="SUPFAM" id="SSF144083">
    <property type="entry name" value="Magnesium transport protein CorA, transmembrane region"/>
    <property type="match status" value="1"/>
</dbReference>
<keyword evidence="9 13" id="KW-1133">Transmembrane helix</keyword>
<evidence type="ECO:0000256" key="9">
    <source>
        <dbReference type="ARBA" id="ARBA00022989"/>
    </source>
</evidence>
<evidence type="ECO:0000256" key="3">
    <source>
        <dbReference type="ARBA" id="ARBA00019439"/>
    </source>
</evidence>
<keyword evidence="5" id="KW-1003">Cell membrane</keyword>
<dbReference type="PANTHER" id="PTHR47685:SF1">
    <property type="entry name" value="MAGNESIUM TRANSPORT PROTEIN CORA"/>
    <property type="match status" value="1"/>
</dbReference>
<dbReference type="Pfam" id="PF01544">
    <property type="entry name" value="CorA"/>
    <property type="match status" value="1"/>
</dbReference>
<dbReference type="FunFam" id="1.20.58.340:FF:000001">
    <property type="entry name" value="Magnesium transport protein CorA"/>
    <property type="match status" value="1"/>
</dbReference>
<comment type="subcellular location">
    <subcellularLocation>
        <location evidence="1">Cell inner membrane</location>
        <topology evidence="1">Multi-pass membrane protein</topology>
    </subcellularLocation>
</comment>
<evidence type="ECO:0000256" key="10">
    <source>
        <dbReference type="ARBA" id="ARBA00023065"/>
    </source>
</evidence>
<evidence type="ECO:0000313" key="15">
    <source>
        <dbReference type="Proteomes" id="UP000766595"/>
    </source>
</evidence>
<evidence type="ECO:0000256" key="5">
    <source>
        <dbReference type="ARBA" id="ARBA00022475"/>
    </source>
</evidence>
<sequence length="328" mass="36852">MIQTYRLASGRLQRIDDVGPAGTGDIVWLDLCNPTREEEHAVEAILGLVLPTRQEMAEIEESARLYAERGALVMTAVVIDGVAEGHPGRSEVTFLLSQNHFVTLRYSNPMPFRTIEARIGKQADEALTAPALFVTLLESFIERIADVLESVATDLNAISDTIFYDDDEVRESGKARPAPDMQRLIRLLGRKNRMLSILRESLLSFGRLVPFVREGGAEWMKNGVSVRLKAVDRDIKSLATYEGQLEQQVAYLHESTLGLINVEQNTIIKVFSVAAVLFLPPTLVGTVYGMNFEVMPELKWAFGYPFALVTMVLSAFVPYWWFKRRGWL</sequence>
<gene>
    <name evidence="14" type="ORF">KL771_01270</name>
</gene>
<evidence type="ECO:0000256" key="13">
    <source>
        <dbReference type="SAM" id="Phobius"/>
    </source>
</evidence>
<evidence type="ECO:0000256" key="1">
    <source>
        <dbReference type="ARBA" id="ARBA00004429"/>
    </source>
</evidence>
<evidence type="ECO:0000256" key="7">
    <source>
        <dbReference type="ARBA" id="ARBA00022692"/>
    </source>
</evidence>
<proteinExistence type="inferred from homology"/>
<evidence type="ECO:0000256" key="11">
    <source>
        <dbReference type="ARBA" id="ARBA00023136"/>
    </source>
</evidence>